<evidence type="ECO:0000256" key="2">
    <source>
        <dbReference type="ARBA" id="ARBA00023157"/>
    </source>
</evidence>
<dbReference type="AlphaFoldDB" id="A0AAV7PTB6"/>
<dbReference type="EMBL" id="JANPWB010000011">
    <property type="protein sequence ID" value="KAJ1131547.1"/>
    <property type="molecule type" value="Genomic_DNA"/>
</dbReference>
<comment type="caution">
    <text evidence="7">The sequence shown here is derived from an EMBL/GenBank/DDBJ whole genome shotgun (WGS) entry which is preliminary data.</text>
</comment>
<keyword evidence="1" id="KW-0677">Repeat</keyword>
<dbReference type="InterPro" id="IPR041066">
    <property type="entry name" value="C19orf38_Ig"/>
</dbReference>
<protein>
    <submittedName>
        <fullName evidence="7">Uncharacterized protein</fullName>
    </submittedName>
</protein>
<dbReference type="PANTHER" id="PTHR11738:SF186">
    <property type="entry name" value="OSTEOCLAST-ASSOCIATED IMMUNOGLOBULIN-LIKE RECEPTOR"/>
    <property type="match status" value="1"/>
</dbReference>
<dbReference type="GO" id="GO:0002764">
    <property type="term" value="P:immune response-regulating signaling pathway"/>
    <property type="evidence" value="ECO:0007669"/>
    <property type="project" value="TreeGrafter"/>
</dbReference>
<organism evidence="7 8">
    <name type="scientific">Pleurodeles waltl</name>
    <name type="common">Iberian ribbed newt</name>
    <dbReference type="NCBI Taxonomy" id="8319"/>
    <lineage>
        <taxon>Eukaryota</taxon>
        <taxon>Metazoa</taxon>
        <taxon>Chordata</taxon>
        <taxon>Craniata</taxon>
        <taxon>Vertebrata</taxon>
        <taxon>Euteleostomi</taxon>
        <taxon>Amphibia</taxon>
        <taxon>Batrachia</taxon>
        <taxon>Caudata</taxon>
        <taxon>Salamandroidea</taxon>
        <taxon>Salamandridae</taxon>
        <taxon>Pleurodelinae</taxon>
        <taxon>Pleurodeles</taxon>
    </lineage>
</organism>
<evidence type="ECO:0000259" key="6">
    <source>
        <dbReference type="SMART" id="SM00409"/>
    </source>
</evidence>
<evidence type="ECO:0000256" key="1">
    <source>
        <dbReference type="ARBA" id="ARBA00022737"/>
    </source>
</evidence>
<dbReference type="PANTHER" id="PTHR11738">
    <property type="entry name" value="MHC CLASS I NK CELL RECEPTOR"/>
    <property type="match status" value="1"/>
</dbReference>
<evidence type="ECO:0000313" key="7">
    <source>
        <dbReference type="EMBL" id="KAJ1131547.1"/>
    </source>
</evidence>
<evidence type="ECO:0000259" key="5">
    <source>
        <dbReference type="SMART" id="SM00408"/>
    </source>
</evidence>
<dbReference type="InterPro" id="IPR050412">
    <property type="entry name" value="Ig-like_Receptors_ImmuneReg"/>
</dbReference>
<dbReference type="SMART" id="SM00408">
    <property type="entry name" value="IGc2"/>
    <property type="match status" value="2"/>
</dbReference>
<feature type="domain" description="Immunoglobulin" evidence="6">
    <location>
        <begin position="271"/>
        <end position="354"/>
    </location>
</feature>
<dbReference type="SUPFAM" id="SSF48726">
    <property type="entry name" value="Immunoglobulin"/>
    <property type="match status" value="4"/>
</dbReference>
<dbReference type="FunFam" id="2.60.40.10:FF:000033">
    <property type="entry name" value="Killer cell immunoglobulin-like receptor"/>
    <property type="match status" value="2"/>
</dbReference>
<evidence type="ECO:0000256" key="3">
    <source>
        <dbReference type="ARBA" id="ARBA00023180"/>
    </source>
</evidence>
<feature type="domain" description="Immunoglobulin subtype 2" evidence="5">
    <location>
        <begin position="183"/>
        <end position="244"/>
    </location>
</feature>
<dbReference type="SMART" id="SM00409">
    <property type="entry name" value="IG"/>
    <property type="match status" value="2"/>
</dbReference>
<dbReference type="Proteomes" id="UP001066276">
    <property type="component" value="Chromosome 7"/>
</dbReference>
<dbReference type="InterPro" id="IPR013783">
    <property type="entry name" value="Ig-like_fold"/>
</dbReference>
<feature type="domain" description="Immunoglobulin subtype 2" evidence="5">
    <location>
        <begin position="277"/>
        <end position="338"/>
    </location>
</feature>
<dbReference type="InterPro" id="IPR003598">
    <property type="entry name" value="Ig_sub2"/>
</dbReference>
<dbReference type="InterPro" id="IPR003599">
    <property type="entry name" value="Ig_sub"/>
</dbReference>
<dbReference type="InterPro" id="IPR036179">
    <property type="entry name" value="Ig-like_dom_sf"/>
</dbReference>
<dbReference type="Pfam" id="PF17737">
    <property type="entry name" value="Ig_C19orf38"/>
    <property type="match status" value="1"/>
</dbReference>
<sequence>MTVKTFFLYKDGAQAPLTDRVPSSGSHGVTFLISGVNARAGTKYKCSYQILGSGEYVISQLSDPVQIEKGPPRPSISYEAVRGVEGDYKINCSAPQDMTVKIFFLYKDEAQAPLTDRVPSSGSHCVTFLISGVNARAGTKYRCSYQILESGEYVTSELSDPLQIKKEPFPKPSLRITSGSVTVRGGNLTLTCTGSRTDVVFALYRGERSFPAQEPPGTEAVFHFTDVNTGHEGRYHCLYYSKGTLRIQSEPSNSVEVTLRDSYPKPLVKLIPGSVVRQGGSLTIHCTTEYHDMRFILFRKGRLHRQEGPPGNEAVFVISGIQQADEGPYQCRYHSQSGPVVWSEASDDFQIRVLGNDVIL</sequence>
<evidence type="ECO:0000256" key="4">
    <source>
        <dbReference type="ARBA" id="ARBA00023319"/>
    </source>
</evidence>
<gene>
    <name evidence="7" type="ORF">NDU88_009883</name>
</gene>
<evidence type="ECO:0000313" key="8">
    <source>
        <dbReference type="Proteomes" id="UP001066276"/>
    </source>
</evidence>
<feature type="domain" description="Immunoglobulin" evidence="6">
    <location>
        <begin position="177"/>
        <end position="258"/>
    </location>
</feature>
<name>A0AAV7PTB6_PLEWA</name>
<accession>A0AAV7PTB6</accession>
<keyword evidence="2" id="KW-1015">Disulfide bond</keyword>
<proteinExistence type="predicted"/>
<dbReference type="Pfam" id="PF13895">
    <property type="entry name" value="Ig_2"/>
    <property type="match status" value="1"/>
</dbReference>
<reference evidence="7" key="1">
    <citation type="journal article" date="2022" name="bioRxiv">
        <title>Sequencing and chromosome-scale assembly of the giantPleurodeles waltlgenome.</title>
        <authorList>
            <person name="Brown T."/>
            <person name="Elewa A."/>
            <person name="Iarovenko S."/>
            <person name="Subramanian E."/>
            <person name="Araus A.J."/>
            <person name="Petzold A."/>
            <person name="Susuki M."/>
            <person name="Suzuki K.-i.T."/>
            <person name="Hayashi T."/>
            <person name="Toyoda A."/>
            <person name="Oliveira C."/>
            <person name="Osipova E."/>
            <person name="Leigh N.D."/>
            <person name="Simon A."/>
            <person name="Yun M.H."/>
        </authorList>
    </citation>
    <scope>NUCLEOTIDE SEQUENCE</scope>
    <source>
        <strain evidence="7">20211129_DDA</strain>
        <tissue evidence="7">Liver</tissue>
    </source>
</reference>
<keyword evidence="4" id="KW-0393">Immunoglobulin domain</keyword>
<dbReference type="Gene3D" id="2.60.40.10">
    <property type="entry name" value="Immunoglobulins"/>
    <property type="match status" value="4"/>
</dbReference>
<keyword evidence="3" id="KW-0325">Glycoprotein</keyword>
<keyword evidence="8" id="KW-1185">Reference proteome</keyword>